<dbReference type="InterPro" id="IPR005133">
    <property type="entry name" value="PhaG_MnhG_YufB"/>
</dbReference>
<feature type="transmembrane region" description="Helical" evidence="1">
    <location>
        <begin position="39"/>
        <end position="59"/>
    </location>
</feature>
<proteinExistence type="predicted"/>
<dbReference type="Pfam" id="PF03334">
    <property type="entry name" value="PhaG_MnhG_YufB"/>
    <property type="match status" value="1"/>
</dbReference>
<dbReference type="STRING" id="1265313.HRUBRA_01838"/>
<dbReference type="PANTHER" id="PTHR34703:SF1">
    <property type="entry name" value="ANTIPORTER SUBUNIT MNHG2-RELATED"/>
    <property type="match status" value="1"/>
</dbReference>
<gene>
    <name evidence="2" type="ORF">HRUBRA_01838</name>
</gene>
<dbReference type="PANTHER" id="PTHR34703">
    <property type="entry name" value="ANTIPORTER SUBUNIT MNHG2-RELATED"/>
    <property type="match status" value="1"/>
</dbReference>
<feature type="transmembrane region" description="Helical" evidence="1">
    <location>
        <begin position="6"/>
        <end position="27"/>
    </location>
</feature>
<organism evidence="2 3">
    <name type="scientific">Pseudohaliea rubra DSM 19751</name>
    <dbReference type="NCBI Taxonomy" id="1265313"/>
    <lineage>
        <taxon>Bacteria</taxon>
        <taxon>Pseudomonadati</taxon>
        <taxon>Pseudomonadota</taxon>
        <taxon>Gammaproteobacteria</taxon>
        <taxon>Cellvibrionales</taxon>
        <taxon>Halieaceae</taxon>
        <taxon>Pseudohaliea</taxon>
    </lineage>
</organism>
<feature type="transmembrane region" description="Helical" evidence="1">
    <location>
        <begin position="65"/>
        <end position="87"/>
    </location>
</feature>
<protein>
    <submittedName>
        <fullName evidence="2">Na(+) H(+) antiporter subunit G</fullName>
    </submittedName>
</protein>
<keyword evidence="3" id="KW-1185">Reference proteome</keyword>
<name>A0A095WXU9_9GAMM</name>
<evidence type="ECO:0000313" key="2">
    <source>
        <dbReference type="EMBL" id="KGE03459.1"/>
    </source>
</evidence>
<dbReference type="RefSeq" id="WP_035513382.1">
    <property type="nucleotide sequence ID" value="NZ_KN234745.1"/>
</dbReference>
<evidence type="ECO:0000256" key="1">
    <source>
        <dbReference type="SAM" id="Phobius"/>
    </source>
</evidence>
<dbReference type="AlphaFoldDB" id="A0A095WXU9"/>
<keyword evidence="1" id="KW-1133">Transmembrane helix</keyword>
<dbReference type="GO" id="GO:0015385">
    <property type="term" value="F:sodium:proton antiporter activity"/>
    <property type="evidence" value="ECO:0007669"/>
    <property type="project" value="TreeGrafter"/>
</dbReference>
<reference evidence="2 3" key="1">
    <citation type="journal article" date="2014" name="Genome Announc.">
        <title>Genome Sequence of Gammaproteobacterial Pseudohaliea rubra Type Strain DSM 19751, Isolated from Coastal Seawater of the Mediterranean Sea.</title>
        <authorList>
            <person name="Spring S."/>
            <person name="Fiebig A."/>
            <person name="Riedel T."/>
            <person name="Goker M."/>
            <person name="Klenk H.P."/>
        </authorList>
    </citation>
    <scope>NUCLEOTIDE SEQUENCE [LARGE SCALE GENOMIC DNA]</scope>
    <source>
        <strain evidence="2 3">DSM 19751</strain>
    </source>
</reference>
<dbReference type="HOGENOM" id="CLU_121334_2_0_6"/>
<accession>A0A095WXU9</accession>
<sequence>MNWLALASLALGAFFFLAGTVGLLRFPDVHSRLHALTKADNVGLGFLLFGLALEVGSPLVGAKLFVIWCLVLLASASVSHVIARAALRRGVEPWQR</sequence>
<dbReference type="OrthoDB" id="9813804at2"/>
<dbReference type="eggNOG" id="COG1320">
    <property type="taxonomic scope" value="Bacteria"/>
</dbReference>
<keyword evidence="1" id="KW-0472">Membrane</keyword>
<dbReference type="NCBIfam" id="TIGR01300">
    <property type="entry name" value="CPA3_mnhG_phaG"/>
    <property type="match status" value="1"/>
</dbReference>
<evidence type="ECO:0000313" key="3">
    <source>
        <dbReference type="Proteomes" id="UP000029640"/>
    </source>
</evidence>
<dbReference type="EMBL" id="AUVB01000054">
    <property type="protein sequence ID" value="KGE03459.1"/>
    <property type="molecule type" value="Genomic_DNA"/>
</dbReference>
<comment type="caution">
    <text evidence="2">The sequence shown here is derived from an EMBL/GenBank/DDBJ whole genome shotgun (WGS) entry which is preliminary data.</text>
</comment>
<dbReference type="Proteomes" id="UP000029640">
    <property type="component" value="Unassembled WGS sequence"/>
</dbReference>
<keyword evidence="1" id="KW-0812">Transmembrane</keyword>